<dbReference type="PANTHER" id="PTHR30121:SF6">
    <property type="entry name" value="SLR6007 PROTEIN"/>
    <property type="match status" value="1"/>
</dbReference>
<dbReference type="AlphaFoldDB" id="A0A2U2DQ64"/>
<sequence>MLDEGRNRRRSRMQIDIGQTKSGKTIALPLARANRHGLITGSTGMGKTTSLQRMAEEFSAAGVPVFAADVKGDLSGVAATGDAESPLAARCGALGRQFTASAFPVQFWDLFGHDGLPIRTSVHAMGPELLGRMLRLNETQQGALSVLFKRCEDNADFKLTLDDLRWALDDLMENREDVSKRYGHITAASIATIQRNLLALEVQGGGHLFGEPPFDITDLIRTGPDGRGIINLLAADQLMECPKLYAVFLLWLLTELFRVLPEAGDLDKPKLVFFFDEAHLLFTDAPKELVQQVERLVRLVRSKGVGVYFVTQSPADIPDTVLAQLGSRIQHALRAYTPKDQRMVKAAAQAFRENRGIDVKAEITALAVGEALISVLDETGIPTKVEKVDILPPAGQVGPISAIERRAIMEASALRKKYAYDLPEGEASTVFANRMRRDRGLPEVVKTGDWQPGDFRQFVPSFVPEAPAGPSRLDHLTGVLVSGLIAAGGLTYLTWLVG</sequence>
<evidence type="ECO:0000259" key="2">
    <source>
        <dbReference type="Pfam" id="PF05872"/>
    </source>
</evidence>
<feature type="transmembrane region" description="Helical" evidence="1">
    <location>
        <begin position="476"/>
        <end position="497"/>
    </location>
</feature>
<keyword evidence="1" id="KW-0472">Membrane</keyword>
<dbReference type="InterPro" id="IPR027417">
    <property type="entry name" value="P-loop_NTPase"/>
</dbReference>
<reference evidence="3 4" key="1">
    <citation type="submission" date="2018-05" db="EMBL/GenBank/DDBJ databases">
        <title>The draft genome of strain NS-104.</title>
        <authorList>
            <person name="Hang P."/>
            <person name="Jiang J."/>
        </authorList>
    </citation>
    <scope>NUCLEOTIDE SEQUENCE [LARGE SCALE GENOMIC DNA]</scope>
    <source>
        <strain evidence="3 4">NS-104</strain>
    </source>
</reference>
<dbReference type="Pfam" id="PF05872">
    <property type="entry name" value="HerA_C"/>
    <property type="match status" value="1"/>
</dbReference>
<keyword evidence="4" id="KW-1185">Reference proteome</keyword>
<proteinExistence type="predicted"/>
<dbReference type="SUPFAM" id="SSF52540">
    <property type="entry name" value="P-loop containing nucleoside triphosphate hydrolases"/>
    <property type="match status" value="1"/>
</dbReference>
<dbReference type="Gene3D" id="3.40.50.300">
    <property type="entry name" value="P-loop containing nucleotide triphosphate hydrolases"/>
    <property type="match status" value="2"/>
</dbReference>
<protein>
    <recommendedName>
        <fullName evidence="2">Helicase HerA-like C-terminal domain-containing protein</fullName>
    </recommendedName>
</protein>
<comment type="caution">
    <text evidence="3">The sequence shown here is derived from an EMBL/GenBank/DDBJ whole genome shotgun (WGS) entry which is preliminary data.</text>
</comment>
<organism evidence="3 4">
    <name type="scientific">Metarhizobium album</name>
    <dbReference type="NCBI Taxonomy" id="2182425"/>
    <lineage>
        <taxon>Bacteria</taxon>
        <taxon>Pseudomonadati</taxon>
        <taxon>Pseudomonadota</taxon>
        <taxon>Alphaproteobacteria</taxon>
        <taxon>Hyphomicrobiales</taxon>
        <taxon>Rhizobiaceae</taxon>
        <taxon>Metarhizobium</taxon>
    </lineage>
</organism>
<keyword evidence="1" id="KW-0812">Transmembrane</keyword>
<evidence type="ECO:0000313" key="4">
    <source>
        <dbReference type="Proteomes" id="UP000245252"/>
    </source>
</evidence>
<accession>A0A2U2DQ64</accession>
<dbReference type="PANTHER" id="PTHR30121">
    <property type="entry name" value="UNCHARACTERIZED PROTEIN YJGR-RELATED"/>
    <property type="match status" value="1"/>
</dbReference>
<dbReference type="Proteomes" id="UP000245252">
    <property type="component" value="Unassembled WGS sequence"/>
</dbReference>
<dbReference type="OrthoDB" id="9758751at2"/>
<dbReference type="InterPro" id="IPR033186">
    <property type="entry name" value="HerA_C"/>
</dbReference>
<gene>
    <name evidence="3" type="ORF">DEM27_15355</name>
</gene>
<dbReference type="InterPro" id="IPR051162">
    <property type="entry name" value="T4SS_component"/>
</dbReference>
<evidence type="ECO:0000313" key="3">
    <source>
        <dbReference type="EMBL" id="PWE55431.1"/>
    </source>
</evidence>
<dbReference type="EMBL" id="QFBC01000006">
    <property type="protein sequence ID" value="PWE55431.1"/>
    <property type="molecule type" value="Genomic_DNA"/>
</dbReference>
<keyword evidence="1" id="KW-1133">Transmembrane helix</keyword>
<name>A0A2U2DQ64_9HYPH</name>
<evidence type="ECO:0000256" key="1">
    <source>
        <dbReference type="SAM" id="Phobius"/>
    </source>
</evidence>
<feature type="domain" description="Helicase HerA-like C-terminal" evidence="2">
    <location>
        <begin position="17"/>
        <end position="437"/>
    </location>
</feature>